<dbReference type="AlphaFoldDB" id="A0A7S4QD52"/>
<accession>A0A7S4QD52</accession>
<dbReference type="Gene3D" id="1.25.40.20">
    <property type="entry name" value="Ankyrin repeat-containing domain"/>
    <property type="match status" value="1"/>
</dbReference>
<evidence type="ECO:0000313" key="3">
    <source>
        <dbReference type="EMBL" id="CAE4579123.1"/>
    </source>
</evidence>
<dbReference type="InterPro" id="IPR036770">
    <property type="entry name" value="Ankyrin_rpt-contain_sf"/>
</dbReference>
<evidence type="ECO:0000256" key="1">
    <source>
        <dbReference type="ARBA" id="ARBA00022737"/>
    </source>
</evidence>
<dbReference type="PANTHER" id="PTHR24201:SF14">
    <property type="entry name" value="CYCLIN-DEPENDENT KINASE 4 INHIBITOR C-LIKE"/>
    <property type="match status" value="1"/>
</dbReference>
<dbReference type="Pfam" id="PF12796">
    <property type="entry name" value="Ank_2"/>
    <property type="match status" value="1"/>
</dbReference>
<gene>
    <name evidence="3" type="ORF">AMON00008_LOCUS18079</name>
</gene>
<sequence>MPSPRRGVADSVVSLATQEAPQTVKQKKAPALTIKDGQARSLGGLSIFDLYCRPETDILDESSAVERIMQEDPQGYAYEHCSAKSEAATEDGFPQALAETSPLSSAVRRGQWTEVRRLVRDGEDANERDAWGHTPLFQATARGDMKVMASLLLARADPSMRVPSGASPLDVACDKRLLALLAALAPPQAQLVADLARFDEAVMMLPEPLQEEILLATESETRRMQI</sequence>
<keyword evidence="1" id="KW-0677">Repeat</keyword>
<protein>
    <submittedName>
        <fullName evidence="3">Uncharacterized protein</fullName>
    </submittedName>
</protein>
<reference evidence="3" key="1">
    <citation type="submission" date="2021-01" db="EMBL/GenBank/DDBJ databases">
        <authorList>
            <person name="Corre E."/>
            <person name="Pelletier E."/>
            <person name="Niang G."/>
            <person name="Scheremetjew M."/>
            <person name="Finn R."/>
            <person name="Kale V."/>
            <person name="Holt S."/>
            <person name="Cochrane G."/>
            <person name="Meng A."/>
            <person name="Brown T."/>
            <person name="Cohen L."/>
        </authorList>
    </citation>
    <scope>NUCLEOTIDE SEQUENCE</scope>
    <source>
        <strain evidence="3">CCMP3105</strain>
    </source>
</reference>
<proteinExistence type="predicted"/>
<dbReference type="InterPro" id="IPR050776">
    <property type="entry name" value="Ank_Repeat/CDKN_Inhibitor"/>
</dbReference>
<dbReference type="EMBL" id="HBNR01026727">
    <property type="protein sequence ID" value="CAE4579123.1"/>
    <property type="molecule type" value="Transcribed_RNA"/>
</dbReference>
<dbReference type="SUPFAM" id="SSF48403">
    <property type="entry name" value="Ankyrin repeat"/>
    <property type="match status" value="1"/>
</dbReference>
<dbReference type="InterPro" id="IPR002110">
    <property type="entry name" value="Ankyrin_rpt"/>
</dbReference>
<evidence type="ECO:0000256" key="2">
    <source>
        <dbReference type="ARBA" id="ARBA00023043"/>
    </source>
</evidence>
<keyword evidence="2" id="KW-0040">ANK repeat</keyword>
<dbReference type="PANTHER" id="PTHR24201">
    <property type="entry name" value="ANK_REP_REGION DOMAIN-CONTAINING PROTEIN"/>
    <property type="match status" value="1"/>
</dbReference>
<organism evidence="3">
    <name type="scientific">Alexandrium monilatum</name>
    <dbReference type="NCBI Taxonomy" id="311494"/>
    <lineage>
        <taxon>Eukaryota</taxon>
        <taxon>Sar</taxon>
        <taxon>Alveolata</taxon>
        <taxon>Dinophyceae</taxon>
        <taxon>Gonyaulacales</taxon>
        <taxon>Pyrocystaceae</taxon>
        <taxon>Alexandrium</taxon>
    </lineage>
</organism>
<dbReference type="GO" id="GO:0005634">
    <property type="term" value="C:nucleus"/>
    <property type="evidence" value="ECO:0007669"/>
    <property type="project" value="TreeGrafter"/>
</dbReference>
<name>A0A7S4QD52_9DINO</name>